<accession>A0A9D4DTV3</accession>
<dbReference type="AlphaFoldDB" id="A0A9D4DTV3"/>
<comment type="caution">
    <text evidence="1">The sequence shown here is derived from an EMBL/GenBank/DDBJ whole genome shotgun (WGS) entry which is preliminary data.</text>
</comment>
<name>A0A9D4DTV3_DREPO</name>
<organism evidence="1 2">
    <name type="scientific">Dreissena polymorpha</name>
    <name type="common">Zebra mussel</name>
    <name type="synonym">Mytilus polymorpha</name>
    <dbReference type="NCBI Taxonomy" id="45954"/>
    <lineage>
        <taxon>Eukaryota</taxon>
        <taxon>Metazoa</taxon>
        <taxon>Spiralia</taxon>
        <taxon>Lophotrochozoa</taxon>
        <taxon>Mollusca</taxon>
        <taxon>Bivalvia</taxon>
        <taxon>Autobranchia</taxon>
        <taxon>Heteroconchia</taxon>
        <taxon>Euheterodonta</taxon>
        <taxon>Imparidentia</taxon>
        <taxon>Neoheterodontei</taxon>
        <taxon>Myida</taxon>
        <taxon>Dreissenoidea</taxon>
        <taxon>Dreissenidae</taxon>
        <taxon>Dreissena</taxon>
    </lineage>
</organism>
<evidence type="ECO:0000313" key="1">
    <source>
        <dbReference type="EMBL" id="KAH3753814.1"/>
    </source>
</evidence>
<reference evidence="1" key="1">
    <citation type="journal article" date="2019" name="bioRxiv">
        <title>The Genome of the Zebra Mussel, Dreissena polymorpha: A Resource for Invasive Species Research.</title>
        <authorList>
            <person name="McCartney M.A."/>
            <person name="Auch B."/>
            <person name="Kono T."/>
            <person name="Mallez S."/>
            <person name="Zhang Y."/>
            <person name="Obille A."/>
            <person name="Becker A."/>
            <person name="Abrahante J.E."/>
            <person name="Garbe J."/>
            <person name="Badalamenti J.P."/>
            <person name="Herman A."/>
            <person name="Mangelson H."/>
            <person name="Liachko I."/>
            <person name="Sullivan S."/>
            <person name="Sone E.D."/>
            <person name="Koren S."/>
            <person name="Silverstein K.A.T."/>
            <person name="Beckman K.B."/>
            <person name="Gohl D.M."/>
        </authorList>
    </citation>
    <scope>NUCLEOTIDE SEQUENCE</scope>
    <source>
        <strain evidence="1">Duluth1</strain>
        <tissue evidence="1">Whole animal</tissue>
    </source>
</reference>
<dbReference type="Proteomes" id="UP000828390">
    <property type="component" value="Unassembled WGS sequence"/>
</dbReference>
<gene>
    <name evidence="1" type="ORF">DPMN_188464</name>
</gene>
<sequence length="68" mass="7581">METVGGKYEIGIKIDCAKSGKKTTNGTFTLHDGSAYRLFAFEDFYGTLRLARHISCDQRSNRETGTSE</sequence>
<proteinExistence type="predicted"/>
<keyword evidence="2" id="KW-1185">Reference proteome</keyword>
<evidence type="ECO:0000313" key="2">
    <source>
        <dbReference type="Proteomes" id="UP000828390"/>
    </source>
</evidence>
<protein>
    <submittedName>
        <fullName evidence="1">Uncharacterized protein</fullName>
    </submittedName>
</protein>
<reference evidence="1" key="2">
    <citation type="submission" date="2020-11" db="EMBL/GenBank/DDBJ databases">
        <authorList>
            <person name="McCartney M.A."/>
            <person name="Auch B."/>
            <person name="Kono T."/>
            <person name="Mallez S."/>
            <person name="Becker A."/>
            <person name="Gohl D.M."/>
            <person name="Silverstein K.A.T."/>
            <person name="Koren S."/>
            <person name="Bechman K.B."/>
            <person name="Herman A."/>
            <person name="Abrahante J.E."/>
            <person name="Garbe J."/>
        </authorList>
    </citation>
    <scope>NUCLEOTIDE SEQUENCE</scope>
    <source>
        <strain evidence="1">Duluth1</strain>
        <tissue evidence="1">Whole animal</tissue>
    </source>
</reference>
<dbReference type="EMBL" id="JAIWYP010000010">
    <property type="protein sequence ID" value="KAH3753814.1"/>
    <property type="molecule type" value="Genomic_DNA"/>
</dbReference>